<protein>
    <submittedName>
        <fullName evidence="1">Uncharacterized protein</fullName>
    </submittedName>
</protein>
<accession>A0A378WEW4</accession>
<organism evidence="1 2">
    <name type="scientific">Mycolicibacterium fortuitum</name>
    <name type="common">Mycobacterium fortuitum</name>
    <dbReference type="NCBI Taxonomy" id="1766"/>
    <lineage>
        <taxon>Bacteria</taxon>
        <taxon>Bacillati</taxon>
        <taxon>Actinomycetota</taxon>
        <taxon>Actinomycetes</taxon>
        <taxon>Mycobacteriales</taxon>
        <taxon>Mycobacteriaceae</taxon>
        <taxon>Mycolicibacterium</taxon>
    </lineage>
</organism>
<dbReference type="Proteomes" id="UP000255389">
    <property type="component" value="Unassembled WGS sequence"/>
</dbReference>
<evidence type="ECO:0000313" key="1">
    <source>
        <dbReference type="EMBL" id="SUA31403.1"/>
    </source>
</evidence>
<evidence type="ECO:0000313" key="2">
    <source>
        <dbReference type="Proteomes" id="UP000255389"/>
    </source>
</evidence>
<sequence length="319" mass="35027">MNHTVESAAHRARLWFTNTKAPNVVCDETQCLTRAPQHHLEQALRLHVAAGAVPCSKPALLPHCSPGMARHSAHWWARHPARHIDRGRFTCSVRRSFGDTRHGGGIYFRPTPVPHREVDGPHNRTSHALRCAVHHLVSHPHRYLDQYLTRYCFLCLTFHSAPYWVTHCRRDRALHLEPTVRACGAPRQQLSTFRRDVPRVSPCTPVHLGGNLFLDAACRGASCGSCRGGWCGAHGIAGDHAIDSASWQCGNPAPHSGFDHAGRTHQYRLPRFAPHPSGHHGTYPLRHPAMGAVPNAGCGGPPHGYRGHGARPRVGGGPG</sequence>
<dbReference type="EMBL" id="UGQY01000006">
    <property type="protein sequence ID" value="SUA31403.1"/>
    <property type="molecule type" value="Genomic_DNA"/>
</dbReference>
<reference evidence="1 2" key="1">
    <citation type="submission" date="2018-06" db="EMBL/GenBank/DDBJ databases">
        <authorList>
            <consortium name="Pathogen Informatics"/>
            <person name="Doyle S."/>
        </authorList>
    </citation>
    <scope>NUCLEOTIDE SEQUENCE [LARGE SCALE GENOMIC DNA]</scope>
    <source>
        <strain evidence="1 2">NCTC1542</strain>
    </source>
</reference>
<name>A0A378WEW4_MYCFO</name>
<proteinExistence type="predicted"/>
<dbReference type="AlphaFoldDB" id="A0A378WEW4"/>
<gene>
    <name evidence="1" type="ORF">NCTC1542_06757</name>
</gene>